<organism evidence="2 3">
    <name type="scientific">Aegilops tauschii subsp. strangulata</name>
    <name type="common">Goatgrass</name>
    <dbReference type="NCBI Taxonomy" id="200361"/>
    <lineage>
        <taxon>Eukaryota</taxon>
        <taxon>Viridiplantae</taxon>
        <taxon>Streptophyta</taxon>
        <taxon>Embryophyta</taxon>
        <taxon>Tracheophyta</taxon>
        <taxon>Spermatophyta</taxon>
        <taxon>Magnoliopsida</taxon>
        <taxon>Liliopsida</taxon>
        <taxon>Poales</taxon>
        <taxon>Poaceae</taxon>
        <taxon>BOP clade</taxon>
        <taxon>Pooideae</taxon>
        <taxon>Triticodae</taxon>
        <taxon>Triticeae</taxon>
        <taxon>Triticinae</taxon>
        <taxon>Aegilops</taxon>
    </lineage>
</organism>
<dbReference type="PANTHER" id="PTHR45786">
    <property type="entry name" value="DNA BINDING PROTEIN-LIKE"/>
    <property type="match status" value="1"/>
</dbReference>
<reference evidence="2" key="4">
    <citation type="submission" date="2019-03" db="UniProtKB">
        <authorList>
            <consortium name="EnsemblPlants"/>
        </authorList>
    </citation>
    <scope>IDENTIFICATION</scope>
</reference>
<dbReference type="Proteomes" id="UP000015105">
    <property type="component" value="Chromosome 6D"/>
</dbReference>
<protein>
    <recommendedName>
        <fullName evidence="1">Helitron helicase-like domain-containing protein</fullName>
    </recommendedName>
</protein>
<evidence type="ECO:0000313" key="2">
    <source>
        <dbReference type="EnsemblPlants" id="AET6Gv20402800.2"/>
    </source>
</evidence>
<proteinExistence type="predicted"/>
<reference evidence="2" key="5">
    <citation type="journal article" date="2021" name="G3 (Bethesda)">
        <title>Aegilops tauschii genome assembly Aet v5.0 features greater sequence contiguity and improved annotation.</title>
        <authorList>
            <person name="Wang L."/>
            <person name="Zhu T."/>
            <person name="Rodriguez J.C."/>
            <person name="Deal K.R."/>
            <person name="Dubcovsky J."/>
            <person name="McGuire P.E."/>
            <person name="Lux T."/>
            <person name="Spannagl M."/>
            <person name="Mayer K.F.X."/>
            <person name="Baldrich P."/>
            <person name="Meyers B.C."/>
            <person name="Huo N."/>
            <person name="Gu Y.Q."/>
            <person name="Zhou H."/>
            <person name="Devos K.M."/>
            <person name="Bennetzen J.L."/>
            <person name="Unver T."/>
            <person name="Budak H."/>
            <person name="Gulick P.J."/>
            <person name="Galiba G."/>
            <person name="Kalapos B."/>
            <person name="Nelson D.R."/>
            <person name="Li P."/>
            <person name="You F.M."/>
            <person name="Luo M.C."/>
            <person name="Dvorak J."/>
        </authorList>
    </citation>
    <scope>NUCLEOTIDE SEQUENCE [LARGE SCALE GENOMIC DNA]</scope>
    <source>
        <strain evidence="2">cv. AL8/78</strain>
    </source>
</reference>
<dbReference type="Gramene" id="AET6Gv20402800.2">
    <property type="protein sequence ID" value="AET6Gv20402800.2"/>
    <property type="gene ID" value="AET6Gv20402800"/>
</dbReference>
<dbReference type="Pfam" id="PF14214">
    <property type="entry name" value="Helitron_like_N"/>
    <property type="match status" value="1"/>
</dbReference>
<dbReference type="Gramene" id="AET6Gv20402800.1">
    <property type="protein sequence ID" value="AET6Gv20402800.1"/>
    <property type="gene ID" value="AET6Gv20402800"/>
</dbReference>
<dbReference type="STRING" id="200361.A0A453NLP6"/>
<dbReference type="Gramene" id="AET6Gv20402800.5">
    <property type="protein sequence ID" value="AET6Gv20402800.5"/>
    <property type="gene ID" value="AET6Gv20402800"/>
</dbReference>
<reference evidence="2" key="3">
    <citation type="journal article" date="2017" name="Nature">
        <title>Genome sequence of the progenitor of the wheat D genome Aegilops tauschii.</title>
        <authorList>
            <person name="Luo M.C."/>
            <person name="Gu Y.Q."/>
            <person name="Puiu D."/>
            <person name="Wang H."/>
            <person name="Twardziok S.O."/>
            <person name="Deal K.R."/>
            <person name="Huo N."/>
            <person name="Zhu T."/>
            <person name="Wang L."/>
            <person name="Wang Y."/>
            <person name="McGuire P.E."/>
            <person name="Liu S."/>
            <person name="Long H."/>
            <person name="Ramasamy R.K."/>
            <person name="Rodriguez J.C."/>
            <person name="Van S.L."/>
            <person name="Yuan L."/>
            <person name="Wang Z."/>
            <person name="Xia Z."/>
            <person name="Xiao L."/>
            <person name="Anderson O.D."/>
            <person name="Ouyang S."/>
            <person name="Liang Y."/>
            <person name="Zimin A.V."/>
            <person name="Pertea G."/>
            <person name="Qi P."/>
            <person name="Bennetzen J.L."/>
            <person name="Dai X."/>
            <person name="Dawson M.W."/>
            <person name="Muller H.G."/>
            <person name="Kugler K."/>
            <person name="Rivarola-Duarte L."/>
            <person name="Spannagl M."/>
            <person name="Mayer K.F.X."/>
            <person name="Lu F.H."/>
            <person name="Bevan M.W."/>
            <person name="Leroy P."/>
            <person name="Li P."/>
            <person name="You F.M."/>
            <person name="Sun Q."/>
            <person name="Liu Z."/>
            <person name="Lyons E."/>
            <person name="Wicker T."/>
            <person name="Salzberg S.L."/>
            <person name="Devos K.M."/>
            <person name="Dvorak J."/>
        </authorList>
    </citation>
    <scope>NUCLEOTIDE SEQUENCE [LARGE SCALE GENOMIC DNA]</scope>
    <source>
        <strain evidence="2">cv. AL8/78</strain>
    </source>
</reference>
<dbReference type="InterPro" id="IPR025476">
    <property type="entry name" value="Helitron_helicase-like"/>
</dbReference>
<reference evidence="3" key="1">
    <citation type="journal article" date="2014" name="Science">
        <title>Ancient hybridizations among the ancestral genomes of bread wheat.</title>
        <authorList>
            <consortium name="International Wheat Genome Sequencing Consortium,"/>
            <person name="Marcussen T."/>
            <person name="Sandve S.R."/>
            <person name="Heier L."/>
            <person name="Spannagl M."/>
            <person name="Pfeifer M."/>
            <person name="Jakobsen K.S."/>
            <person name="Wulff B.B."/>
            <person name="Steuernagel B."/>
            <person name="Mayer K.F."/>
            <person name="Olsen O.A."/>
        </authorList>
    </citation>
    <scope>NUCLEOTIDE SEQUENCE [LARGE SCALE GENOMIC DNA]</scope>
    <source>
        <strain evidence="3">cv. AL8/78</strain>
    </source>
</reference>
<dbReference type="EnsemblPlants" id="AET6Gv20402800.5">
    <property type="protein sequence ID" value="AET6Gv20402800.5"/>
    <property type="gene ID" value="AET6Gv20402800"/>
</dbReference>
<dbReference type="EnsemblPlants" id="AET6Gv20402800.3">
    <property type="protein sequence ID" value="AET6Gv20402800.3"/>
    <property type="gene ID" value="AET6Gv20402800"/>
</dbReference>
<dbReference type="PANTHER" id="PTHR45786:SF74">
    <property type="entry name" value="ATP-DEPENDENT DNA HELICASE"/>
    <property type="match status" value="1"/>
</dbReference>
<accession>A0A453NLP6</accession>
<dbReference type="AlphaFoldDB" id="A0A453NLP6"/>
<feature type="domain" description="Helitron helicase-like" evidence="1">
    <location>
        <begin position="292"/>
        <end position="455"/>
    </location>
</feature>
<reference evidence="3" key="2">
    <citation type="journal article" date="2017" name="Nat. Plants">
        <title>The Aegilops tauschii genome reveals multiple impacts of transposons.</title>
        <authorList>
            <person name="Zhao G."/>
            <person name="Zou C."/>
            <person name="Li K."/>
            <person name="Wang K."/>
            <person name="Li T."/>
            <person name="Gao L."/>
            <person name="Zhang X."/>
            <person name="Wang H."/>
            <person name="Yang Z."/>
            <person name="Liu X."/>
            <person name="Jiang W."/>
            <person name="Mao L."/>
            <person name="Kong X."/>
            <person name="Jiao Y."/>
            <person name="Jia J."/>
        </authorList>
    </citation>
    <scope>NUCLEOTIDE SEQUENCE [LARGE SCALE GENOMIC DNA]</scope>
    <source>
        <strain evidence="3">cv. AL8/78</strain>
    </source>
</reference>
<keyword evidence="3" id="KW-1185">Reference proteome</keyword>
<dbReference type="Gramene" id="AET6Gv20402800.4">
    <property type="protein sequence ID" value="AET6Gv20402800.4"/>
    <property type="gene ID" value="AET6Gv20402800"/>
</dbReference>
<dbReference type="EnsemblPlants" id="AET6Gv20402800.4">
    <property type="protein sequence ID" value="AET6Gv20402800.4"/>
    <property type="gene ID" value="AET6Gv20402800"/>
</dbReference>
<dbReference type="EnsemblPlants" id="AET6Gv20402800.1">
    <property type="protein sequence ID" value="AET6Gv20402800.1"/>
    <property type="gene ID" value="AET6Gv20402800"/>
</dbReference>
<dbReference type="Gramene" id="AET6Gv20402800.3">
    <property type="protein sequence ID" value="AET6Gv20402800.3"/>
    <property type="gene ID" value="AET6Gv20402800"/>
</dbReference>
<dbReference type="EnsemblPlants" id="AET6Gv20402800.2">
    <property type="protein sequence ID" value="AET6Gv20402800.2"/>
    <property type="gene ID" value="AET6Gv20402800"/>
</dbReference>
<sequence length="460" mass="54048">MEIWNFGEPSCKCERCGAIFWYEERTSGRARRMPSFGLCCQQGKVDLPPFREPPAYLTKLLRKDNRKRSKNYMQNIRLYNSMFAFTTMGGKVDTEINNGGGPYVFRMNGQNYHRIGNLLPEGEDKPRWAQLYIYDTENEVKNRINASTSEDKRESIDPHIVEGLKNMLDRDNILAKKFRMARDRFEEGDYHNVRLKLINKRRTDGRRNDMPSATEVAALIVNDTAENRKGRDIIVQYRDTKPRRISQKHPKFMAMQYPLLFPYGEDGYRENIPYILKEGAKCKRKHVTMLEYYAYRIQQRTNQSMHLLMCEKLTLQFIVDALACILQYRLDWIKTHQGNLRTELYAGLQDTIDRGDTRADQVGKRILLPSTFTDSPRYKAQNFQDAMAICRWAGYPDLFVTFTCNTAWPEIQAMLQEVGQTAYERPDIVDRVFHIKLKEFMRDIRERGYFGKTLASNIPY</sequence>
<name>A0A453NLP6_AEGTS</name>
<evidence type="ECO:0000259" key="1">
    <source>
        <dbReference type="Pfam" id="PF14214"/>
    </source>
</evidence>
<evidence type="ECO:0000313" key="3">
    <source>
        <dbReference type="Proteomes" id="UP000015105"/>
    </source>
</evidence>